<organism evidence="2">
    <name type="scientific">Arundo donax</name>
    <name type="common">Giant reed</name>
    <name type="synonym">Donax arundinaceus</name>
    <dbReference type="NCBI Taxonomy" id="35708"/>
    <lineage>
        <taxon>Eukaryota</taxon>
        <taxon>Viridiplantae</taxon>
        <taxon>Streptophyta</taxon>
        <taxon>Embryophyta</taxon>
        <taxon>Tracheophyta</taxon>
        <taxon>Spermatophyta</taxon>
        <taxon>Magnoliopsida</taxon>
        <taxon>Liliopsida</taxon>
        <taxon>Poales</taxon>
        <taxon>Poaceae</taxon>
        <taxon>PACMAD clade</taxon>
        <taxon>Arundinoideae</taxon>
        <taxon>Arundineae</taxon>
        <taxon>Arundo</taxon>
    </lineage>
</organism>
<name>A0A0A9DYR9_ARUDO</name>
<evidence type="ECO:0000256" key="1">
    <source>
        <dbReference type="SAM" id="MobiDB-lite"/>
    </source>
</evidence>
<reference evidence="2" key="1">
    <citation type="submission" date="2014-09" db="EMBL/GenBank/DDBJ databases">
        <authorList>
            <person name="Magalhaes I.L.F."/>
            <person name="Oliveira U."/>
            <person name="Santos F.R."/>
            <person name="Vidigal T.H.D.A."/>
            <person name="Brescovit A.D."/>
            <person name="Santos A.J."/>
        </authorList>
    </citation>
    <scope>NUCLEOTIDE SEQUENCE</scope>
    <source>
        <tissue evidence="2">Shoot tissue taken approximately 20 cm above the soil surface</tissue>
    </source>
</reference>
<accession>A0A0A9DYR9</accession>
<protein>
    <submittedName>
        <fullName evidence="2">Uncharacterized protein</fullName>
    </submittedName>
</protein>
<dbReference type="AlphaFoldDB" id="A0A0A9DYR9"/>
<proteinExistence type="predicted"/>
<dbReference type="EMBL" id="GBRH01206037">
    <property type="protein sequence ID" value="JAD91858.1"/>
    <property type="molecule type" value="Transcribed_RNA"/>
</dbReference>
<feature type="region of interest" description="Disordered" evidence="1">
    <location>
        <begin position="1"/>
        <end position="52"/>
    </location>
</feature>
<sequence length="147" mass="16590">MSKITAASPVVDPCPDMTDAKPPSQGRWDEHPRMVRSNRTASPSPERVVDAQPQSLCSSAEVLRVRMEMHKCFEKGVSCRCLFKSKANKEELPILNGAGNEPYWRYADRYRRESTMPAPSYAHVFPKLSAVCRTQITQPQEPIICPK</sequence>
<evidence type="ECO:0000313" key="2">
    <source>
        <dbReference type="EMBL" id="JAD91858.1"/>
    </source>
</evidence>
<reference evidence="2" key="2">
    <citation type="journal article" date="2015" name="Data Brief">
        <title>Shoot transcriptome of the giant reed, Arundo donax.</title>
        <authorList>
            <person name="Barrero R.A."/>
            <person name="Guerrero F.D."/>
            <person name="Moolhuijzen P."/>
            <person name="Goolsby J.A."/>
            <person name="Tidwell J."/>
            <person name="Bellgard S.E."/>
            <person name="Bellgard M.I."/>
        </authorList>
    </citation>
    <scope>NUCLEOTIDE SEQUENCE</scope>
    <source>
        <tissue evidence="2">Shoot tissue taken approximately 20 cm above the soil surface</tissue>
    </source>
</reference>